<dbReference type="NCBIfam" id="NF010665">
    <property type="entry name" value="PRK14059.1-4"/>
    <property type="match status" value="1"/>
</dbReference>
<dbReference type="RefSeq" id="WP_064859582.1">
    <property type="nucleotide sequence ID" value="NZ_LZSF01000179.1"/>
</dbReference>
<dbReference type="InterPro" id="IPR002734">
    <property type="entry name" value="RibDG_C"/>
</dbReference>
<dbReference type="PANTHER" id="PTHR38011:SF7">
    <property type="entry name" value="2,5-DIAMINO-6-RIBOSYLAMINO-4(3H)-PYRIMIDINONE 5'-PHOSPHATE REDUCTASE"/>
    <property type="match status" value="1"/>
</dbReference>
<proteinExistence type="predicted"/>
<protein>
    <recommendedName>
        <fullName evidence="4">Bacterial bifunctional deaminase-reductase C-terminal domain-containing protein</fullName>
    </recommendedName>
</protein>
<dbReference type="InterPro" id="IPR024072">
    <property type="entry name" value="DHFR-like_dom_sf"/>
</dbReference>
<dbReference type="NCBIfam" id="NF010664">
    <property type="entry name" value="PRK14059.1-2"/>
    <property type="match status" value="1"/>
</dbReference>
<dbReference type="NCBIfam" id="NF010663">
    <property type="entry name" value="PRK14059.1-1"/>
    <property type="match status" value="1"/>
</dbReference>
<dbReference type="Pfam" id="PF01872">
    <property type="entry name" value="RibD_C"/>
    <property type="match status" value="1"/>
</dbReference>
<dbReference type="AlphaFoldDB" id="A0A1A0MIZ7"/>
<dbReference type="Gene3D" id="3.40.430.10">
    <property type="entry name" value="Dihydrofolate Reductase, subunit A"/>
    <property type="match status" value="1"/>
</dbReference>
<evidence type="ECO:0000313" key="6">
    <source>
        <dbReference type="Proteomes" id="UP000093962"/>
    </source>
</evidence>
<dbReference type="Proteomes" id="UP000093962">
    <property type="component" value="Unassembled WGS sequence"/>
</dbReference>
<dbReference type="OrthoDB" id="5243299at2"/>
<evidence type="ECO:0000259" key="4">
    <source>
        <dbReference type="Pfam" id="PF01872"/>
    </source>
</evidence>
<comment type="caution">
    <text evidence="5">The sequence shown here is derived from an EMBL/GenBank/DDBJ whole genome shotgun (WGS) entry which is preliminary data.</text>
</comment>
<dbReference type="SUPFAM" id="SSF53597">
    <property type="entry name" value="Dihydrofolate reductase-like"/>
    <property type="match status" value="1"/>
</dbReference>
<accession>A0A1A0MIZ7</accession>
<keyword evidence="3" id="KW-0560">Oxidoreductase</keyword>
<name>A0A1A0MIZ7_MYCMU</name>
<sequence>MIHVSDPDAATQLTELSAVGAAFPADPETGDDTLLAPFYSYPAELDRPWVRANMISSLDGGATDDGRAGGLAGPGDRALFGYMRQQADVILVGAATVRIENYSGAQMSAPQRQARQLRGQAEVPPIAVITHSADIPHDAKFFTRTEVPPLILTSRDSIDDTCRRFTGLAEVIDASGTAPDRVDPHVVLRILGERGLKRVLTEGGPSVLNMLIEEDLIDEMCVTIAPILVGGFARRIASGPGEAHTRLRRSHVLTDTAGYLYTRYVR</sequence>
<feature type="domain" description="Bacterial bifunctional deaminase-reductase C-terminal" evidence="4">
    <location>
        <begin position="48"/>
        <end position="260"/>
    </location>
</feature>
<organism evidence="5 6">
    <name type="scientific">Mycolicibacterium mucogenicum</name>
    <name type="common">Mycobacterium mucogenicum</name>
    <dbReference type="NCBI Taxonomy" id="56689"/>
    <lineage>
        <taxon>Bacteria</taxon>
        <taxon>Bacillati</taxon>
        <taxon>Actinomycetota</taxon>
        <taxon>Actinomycetes</taxon>
        <taxon>Mycobacteriales</taxon>
        <taxon>Mycobacteriaceae</taxon>
        <taxon>Mycolicibacterium</taxon>
    </lineage>
</organism>
<dbReference type="GO" id="GO:0008703">
    <property type="term" value="F:5-amino-6-(5-phosphoribosylamino)uracil reductase activity"/>
    <property type="evidence" value="ECO:0007669"/>
    <property type="project" value="InterPro"/>
</dbReference>
<evidence type="ECO:0000313" key="5">
    <source>
        <dbReference type="EMBL" id="OBA85387.1"/>
    </source>
</evidence>
<evidence type="ECO:0000256" key="3">
    <source>
        <dbReference type="ARBA" id="ARBA00023002"/>
    </source>
</evidence>
<evidence type="ECO:0000256" key="2">
    <source>
        <dbReference type="ARBA" id="ARBA00022857"/>
    </source>
</evidence>
<dbReference type="PANTHER" id="PTHR38011">
    <property type="entry name" value="DIHYDROFOLATE REDUCTASE FAMILY PROTEIN (AFU_ORTHOLOGUE AFUA_8G06820)"/>
    <property type="match status" value="1"/>
</dbReference>
<dbReference type="EMBL" id="LZSF01000179">
    <property type="protein sequence ID" value="OBA85387.1"/>
    <property type="molecule type" value="Genomic_DNA"/>
</dbReference>
<dbReference type="InterPro" id="IPR050765">
    <property type="entry name" value="Riboflavin_Biosynth_HTPR"/>
</dbReference>
<evidence type="ECO:0000256" key="1">
    <source>
        <dbReference type="ARBA" id="ARBA00005104"/>
    </source>
</evidence>
<reference evidence="5 6" key="1">
    <citation type="submission" date="2016-06" db="EMBL/GenBank/DDBJ databases">
        <authorList>
            <person name="Kjaerup R.B."/>
            <person name="Dalgaard T.S."/>
            <person name="Juul-Madsen H.R."/>
        </authorList>
    </citation>
    <scope>NUCLEOTIDE SEQUENCE [LARGE SCALE GENOMIC DNA]</scope>
    <source>
        <strain evidence="5 6">1199456.5</strain>
    </source>
</reference>
<dbReference type="GO" id="GO:0009231">
    <property type="term" value="P:riboflavin biosynthetic process"/>
    <property type="evidence" value="ECO:0007669"/>
    <property type="project" value="InterPro"/>
</dbReference>
<gene>
    <name evidence="5" type="ORF">A5642_02220</name>
</gene>
<comment type="pathway">
    <text evidence="1">Cofactor biosynthesis; riboflavin biosynthesis.</text>
</comment>
<keyword evidence="2" id="KW-0521">NADP</keyword>